<dbReference type="PANTHER" id="PTHR31996:SF2">
    <property type="entry name" value="COILED-COIL DOMAIN-CONTAINING PROTEIN 115"/>
    <property type="match status" value="1"/>
</dbReference>
<keyword evidence="3" id="KW-1185">Reference proteome</keyword>
<protein>
    <recommendedName>
        <fullName evidence="1">Vacuolar ATPase assembly protein VMA22</fullName>
    </recommendedName>
</protein>
<accession>A0A9P0BHV4</accession>
<evidence type="ECO:0000313" key="2">
    <source>
        <dbReference type="EMBL" id="CAH0563535.1"/>
    </source>
</evidence>
<dbReference type="EMBL" id="OV121140">
    <property type="protein sequence ID" value="CAH0563535.1"/>
    <property type="molecule type" value="Genomic_DNA"/>
</dbReference>
<proteinExistence type="predicted"/>
<dbReference type="GO" id="GO:0070072">
    <property type="term" value="P:vacuolar proton-transporting V-type ATPase complex assembly"/>
    <property type="evidence" value="ECO:0007669"/>
    <property type="project" value="InterPro"/>
</dbReference>
<name>A0A9P0BHV4_BRAAE</name>
<dbReference type="Gene3D" id="1.10.287.3240">
    <property type="match status" value="1"/>
</dbReference>
<evidence type="ECO:0000313" key="3">
    <source>
        <dbReference type="Proteomes" id="UP001154078"/>
    </source>
</evidence>
<gene>
    <name evidence="2" type="ORF">MELIAE_LOCUS12334</name>
</gene>
<dbReference type="AlphaFoldDB" id="A0A9P0BHV4"/>
<dbReference type="GO" id="GO:0051082">
    <property type="term" value="F:unfolded protein binding"/>
    <property type="evidence" value="ECO:0007669"/>
    <property type="project" value="TreeGrafter"/>
</dbReference>
<dbReference type="InterPro" id="IPR040357">
    <property type="entry name" value="Vma22/CCDC115"/>
</dbReference>
<dbReference type="PANTHER" id="PTHR31996">
    <property type="entry name" value="COILED-COIL DOMAIN-CONTAINING PROTEIN 115"/>
    <property type="match status" value="1"/>
</dbReference>
<organism evidence="2 3">
    <name type="scientific">Brassicogethes aeneus</name>
    <name type="common">Rape pollen beetle</name>
    <name type="synonym">Meligethes aeneus</name>
    <dbReference type="NCBI Taxonomy" id="1431903"/>
    <lineage>
        <taxon>Eukaryota</taxon>
        <taxon>Metazoa</taxon>
        <taxon>Ecdysozoa</taxon>
        <taxon>Arthropoda</taxon>
        <taxon>Hexapoda</taxon>
        <taxon>Insecta</taxon>
        <taxon>Pterygota</taxon>
        <taxon>Neoptera</taxon>
        <taxon>Endopterygota</taxon>
        <taxon>Coleoptera</taxon>
        <taxon>Polyphaga</taxon>
        <taxon>Cucujiformia</taxon>
        <taxon>Nitidulidae</taxon>
        <taxon>Meligethinae</taxon>
        <taxon>Brassicogethes</taxon>
    </lineage>
</organism>
<sequence>MSEELEKVCETLDKLTLDALTLMEEQIQLKLSLENAMVAGESNLAKTRYILGQNSVSVLQLPSEDAEMTANVKVVDKSEKYLDCKAVEIQKCGGEDVPNPLKWFGVLVPQNLHNAQKMFTQAINYVVDSVNVQRKLEETCVKLKQLKEYKKELLG</sequence>
<evidence type="ECO:0000256" key="1">
    <source>
        <dbReference type="ARBA" id="ARBA00093634"/>
    </source>
</evidence>
<reference evidence="2" key="1">
    <citation type="submission" date="2021-12" db="EMBL/GenBank/DDBJ databases">
        <authorList>
            <person name="King R."/>
        </authorList>
    </citation>
    <scope>NUCLEOTIDE SEQUENCE</scope>
</reference>
<dbReference type="OrthoDB" id="408631at2759"/>
<dbReference type="Proteomes" id="UP001154078">
    <property type="component" value="Chromosome 9"/>
</dbReference>